<organism evidence="2 3">
    <name type="scientific">Apiospora kogelbergensis</name>
    <dbReference type="NCBI Taxonomy" id="1337665"/>
    <lineage>
        <taxon>Eukaryota</taxon>
        <taxon>Fungi</taxon>
        <taxon>Dikarya</taxon>
        <taxon>Ascomycota</taxon>
        <taxon>Pezizomycotina</taxon>
        <taxon>Sordariomycetes</taxon>
        <taxon>Xylariomycetidae</taxon>
        <taxon>Amphisphaeriales</taxon>
        <taxon>Apiosporaceae</taxon>
        <taxon>Apiospora</taxon>
    </lineage>
</organism>
<dbReference type="EMBL" id="JAQQWP010000008">
    <property type="protein sequence ID" value="KAK8104906.1"/>
    <property type="molecule type" value="Genomic_DNA"/>
</dbReference>
<accession>A0AAW0QIC8</accession>
<evidence type="ECO:0000313" key="3">
    <source>
        <dbReference type="Proteomes" id="UP001392437"/>
    </source>
</evidence>
<evidence type="ECO:0008006" key="4">
    <source>
        <dbReference type="Google" id="ProtNLM"/>
    </source>
</evidence>
<reference evidence="2 3" key="1">
    <citation type="submission" date="2023-01" db="EMBL/GenBank/DDBJ databases">
        <title>Analysis of 21 Apiospora genomes using comparative genomics revels a genus with tremendous synthesis potential of carbohydrate active enzymes and secondary metabolites.</title>
        <authorList>
            <person name="Sorensen T."/>
        </authorList>
    </citation>
    <scope>NUCLEOTIDE SEQUENCE [LARGE SCALE GENOMIC DNA]</scope>
    <source>
        <strain evidence="2 3">CBS 117206</strain>
    </source>
</reference>
<evidence type="ECO:0000256" key="1">
    <source>
        <dbReference type="SAM" id="MobiDB-lite"/>
    </source>
</evidence>
<proteinExistence type="predicted"/>
<sequence length="69" mass="7740">MPATKATSQDRPKKGATRKPNRHAKPDFTERMEASRASSGAVDAAVVRRQREAEASRAIDEFDRKWKQG</sequence>
<comment type="caution">
    <text evidence="2">The sequence shown here is derived from an EMBL/GenBank/DDBJ whole genome shotgun (WGS) entry which is preliminary data.</text>
</comment>
<keyword evidence="3" id="KW-1185">Reference proteome</keyword>
<name>A0AAW0QIC8_9PEZI</name>
<dbReference type="Proteomes" id="UP001392437">
    <property type="component" value="Unassembled WGS sequence"/>
</dbReference>
<gene>
    <name evidence="2" type="ORF">PG999_008265</name>
</gene>
<feature type="compositionally biased region" description="Basic residues" evidence="1">
    <location>
        <begin position="14"/>
        <end position="23"/>
    </location>
</feature>
<protein>
    <recommendedName>
        <fullName evidence="4">DUF3043 domain-containing protein</fullName>
    </recommendedName>
</protein>
<evidence type="ECO:0000313" key="2">
    <source>
        <dbReference type="EMBL" id="KAK8104906.1"/>
    </source>
</evidence>
<feature type="compositionally biased region" description="Basic and acidic residues" evidence="1">
    <location>
        <begin position="24"/>
        <end position="34"/>
    </location>
</feature>
<feature type="region of interest" description="Disordered" evidence="1">
    <location>
        <begin position="1"/>
        <end position="57"/>
    </location>
</feature>
<dbReference type="AlphaFoldDB" id="A0AAW0QIC8"/>